<organism evidence="2 3">
    <name type="scientific">Nesidiocoris tenuis</name>
    <dbReference type="NCBI Taxonomy" id="355587"/>
    <lineage>
        <taxon>Eukaryota</taxon>
        <taxon>Metazoa</taxon>
        <taxon>Ecdysozoa</taxon>
        <taxon>Arthropoda</taxon>
        <taxon>Hexapoda</taxon>
        <taxon>Insecta</taxon>
        <taxon>Pterygota</taxon>
        <taxon>Neoptera</taxon>
        <taxon>Paraneoptera</taxon>
        <taxon>Hemiptera</taxon>
        <taxon>Heteroptera</taxon>
        <taxon>Panheteroptera</taxon>
        <taxon>Cimicomorpha</taxon>
        <taxon>Miridae</taxon>
        <taxon>Dicyphina</taxon>
        <taxon>Nesidiocoris</taxon>
    </lineage>
</organism>
<evidence type="ECO:0000313" key="3">
    <source>
        <dbReference type="Proteomes" id="UP001307889"/>
    </source>
</evidence>
<gene>
    <name evidence="2" type="ORF">NTJ_13772</name>
</gene>
<name>A0ABN7B989_9HEMI</name>
<keyword evidence="3" id="KW-1185">Reference proteome</keyword>
<feature type="region of interest" description="Disordered" evidence="1">
    <location>
        <begin position="278"/>
        <end position="361"/>
    </location>
</feature>
<feature type="compositionally biased region" description="Polar residues" evidence="1">
    <location>
        <begin position="245"/>
        <end position="256"/>
    </location>
</feature>
<feature type="compositionally biased region" description="Polar residues" evidence="1">
    <location>
        <begin position="349"/>
        <end position="361"/>
    </location>
</feature>
<feature type="region of interest" description="Disordered" evidence="1">
    <location>
        <begin position="151"/>
        <end position="258"/>
    </location>
</feature>
<feature type="region of interest" description="Disordered" evidence="1">
    <location>
        <begin position="93"/>
        <end position="133"/>
    </location>
</feature>
<accession>A0ABN7B989</accession>
<sequence>MDTLTRPDERAAGVISGSDPYKELELYLEKVNEEIGEVFDKWNESQKKKPIKRQGLDEIEGATRGQRVSSWTENVLASWSEFDRVIAQELKALMEDNDSTMDKSPPSGGSSPNFTSQGHLQDDEADSGLERSAEVLDQASTIYYDCGAQTSPAVSRSSSFTWLSDSSSLPEEEGTDTSSSSSPQPDSSGDSHKEENPSPPPATATTPKSCQKCRRKETWERLRRRQSTKDQTQNRGVAEEIWVRRQSQTIAESSSEPDLMVNRVGNVNVAATTCVTPAIRPTTLRFGPPSSCSGSSVPSPSSECGSAAGESPQQELSSSKSSSAPLLHQNRFSSLPSARGRGKTRSQSEKQLPGTSYQYFG</sequence>
<feature type="compositionally biased region" description="Polar residues" evidence="1">
    <location>
        <begin position="107"/>
        <end position="119"/>
    </location>
</feature>
<feature type="compositionally biased region" description="Low complexity" evidence="1">
    <location>
        <begin position="287"/>
        <end position="306"/>
    </location>
</feature>
<protein>
    <submittedName>
        <fullName evidence="2">Uncharacterized protein</fullName>
    </submittedName>
</protein>
<dbReference type="EMBL" id="AP028920">
    <property type="protein sequence ID" value="BET00956.1"/>
    <property type="molecule type" value="Genomic_DNA"/>
</dbReference>
<evidence type="ECO:0000313" key="2">
    <source>
        <dbReference type="EMBL" id="BET00956.1"/>
    </source>
</evidence>
<proteinExistence type="predicted"/>
<evidence type="ECO:0000256" key="1">
    <source>
        <dbReference type="SAM" id="MobiDB-lite"/>
    </source>
</evidence>
<reference evidence="2 3" key="1">
    <citation type="submission" date="2023-09" db="EMBL/GenBank/DDBJ databases">
        <title>Nesidiocoris tenuis whole genome shotgun sequence.</title>
        <authorList>
            <person name="Shibata T."/>
            <person name="Shimoda M."/>
            <person name="Kobayashi T."/>
            <person name="Uehara T."/>
        </authorList>
    </citation>
    <scope>NUCLEOTIDE SEQUENCE [LARGE SCALE GENOMIC DNA]</scope>
    <source>
        <strain evidence="2 3">Japan</strain>
    </source>
</reference>
<feature type="compositionally biased region" description="Low complexity" evidence="1">
    <location>
        <begin position="176"/>
        <end position="188"/>
    </location>
</feature>
<feature type="compositionally biased region" description="Low complexity" evidence="1">
    <location>
        <begin position="155"/>
        <end position="168"/>
    </location>
</feature>
<dbReference type="Proteomes" id="UP001307889">
    <property type="component" value="Chromosome 12"/>
</dbReference>